<reference evidence="9 10" key="1">
    <citation type="journal article" date="2015" name="Nature">
        <title>rRNA introns, odd ribosomes, and small enigmatic genomes across a large radiation of phyla.</title>
        <authorList>
            <person name="Brown C.T."/>
            <person name="Hug L.A."/>
            <person name="Thomas B.C."/>
            <person name="Sharon I."/>
            <person name="Castelle C.J."/>
            <person name="Singh A."/>
            <person name="Wilkins M.J."/>
            <person name="Williams K.H."/>
            <person name="Banfield J.F."/>
        </authorList>
    </citation>
    <scope>NUCLEOTIDE SEQUENCE [LARGE SCALE GENOMIC DNA]</scope>
</reference>
<dbReference type="AlphaFoldDB" id="A0A0G1KFQ4"/>
<feature type="transmembrane region" description="Helical" evidence="6">
    <location>
        <begin position="328"/>
        <end position="347"/>
    </location>
</feature>
<feature type="transmembrane region" description="Helical" evidence="6">
    <location>
        <begin position="37"/>
        <end position="56"/>
    </location>
</feature>
<feature type="transmembrane region" description="Helical" evidence="6">
    <location>
        <begin position="493"/>
        <end position="515"/>
    </location>
</feature>
<keyword evidence="3 6" id="KW-0812">Transmembrane</keyword>
<name>A0A0G1KFQ4_9BACT</name>
<dbReference type="PANTHER" id="PTHR30619">
    <property type="entry name" value="DNA INTERNALIZATION/COMPETENCE PROTEIN COMEC/REC2"/>
    <property type="match status" value="1"/>
</dbReference>
<feature type="domain" description="ComEC/Rec2-related protein" evidence="7">
    <location>
        <begin position="255"/>
        <end position="515"/>
    </location>
</feature>
<dbReference type="PANTHER" id="PTHR30619:SF7">
    <property type="entry name" value="BETA-LACTAMASE DOMAIN PROTEIN"/>
    <property type="match status" value="1"/>
</dbReference>
<dbReference type="Pfam" id="PF13567">
    <property type="entry name" value="DUF4131"/>
    <property type="match status" value="1"/>
</dbReference>
<protein>
    <submittedName>
        <fullName evidence="9">Internalization-related competence protein ComEC/Rec2 protein</fullName>
    </submittedName>
</protein>
<keyword evidence="5 6" id="KW-0472">Membrane</keyword>
<feature type="transmembrane region" description="Helical" evidence="6">
    <location>
        <begin position="408"/>
        <end position="427"/>
    </location>
</feature>
<feature type="transmembrane region" description="Helical" evidence="6">
    <location>
        <begin position="439"/>
        <end position="457"/>
    </location>
</feature>
<comment type="caution">
    <text evidence="9">The sequence shown here is derived from an EMBL/GenBank/DDBJ whole genome shotgun (WGS) entry which is preliminary data.</text>
</comment>
<feature type="transmembrane region" description="Helical" evidence="6">
    <location>
        <begin position="12"/>
        <end position="31"/>
    </location>
</feature>
<evidence type="ECO:0000256" key="5">
    <source>
        <dbReference type="ARBA" id="ARBA00023136"/>
    </source>
</evidence>
<proteinExistence type="predicted"/>
<dbReference type="InterPro" id="IPR052159">
    <property type="entry name" value="Competence_DNA_uptake"/>
</dbReference>
<feature type="transmembrane region" description="Helical" evidence="6">
    <location>
        <begin position="68"/>
        <end position="86"/>
    </location>
</feature>
<evidence type="ECO:0000256" key="2">
    <source>
        <dbReference type="ARBA" id="ARBA00022475"/>
    </source>
</evidence>
<evidence type="ECO:0000256" key="3">
    <source>
        <dbReference type="ARBA" id="ARBA00022692"/>
    </source>
</evidence>
<comment type="subcellular location">
    <subcellularLocation>
        <location evidence="1">Cell membrane</location>
        <topology evidence="1">Multi-pass membrane protein</topology>
    </subcellularLocation>
</comment>
<organism evidence="9 10">
    <name type="scientific">Candidatus Yanofskybacteria bacterium GW2011_GWA2_44_9</name>
    <dbReference type="NCBI Taxonomy" id="1619025"/>
    <lineage>
        <taxon>Bacteria</taxon>
        <taxon>Candidatus Yanofskyibacteriota</taxon>
    </lineage>
</organism>
<sequence length="529" mass="58870">MKFSDMHKSQMLFYLLLAFIVGVFTGSFWIISYSQILALLIGGISIMAVFSYRKTLSKSKNAALNRKIGILIGFIIVSFTFGIVHFNGFNYENSILSGISKSFLKDSKGRETGTQIHLQGYVGGEPETAGSRTKFVFNARRVIIGNRTFDLKERTLVTTDSFPVYKFGDQLLLIGVLKEPQNFDEFDYVTYLKKEGVRTTMSFPLIADDTGKIDYGRFEKVKINLYRGIFNVKKIFQDAINKSVSEPVASYASGILLGSRQNIPAELKEAFNKTSTTHILAISGFNIMIISEAILIILTFFVRRRAAFWISVAVIVLFTILTGASSSVVRAAVMGLLILFAHGYGKLYDVKNSIILAGAIMIYINPFVLSFDIGFQLSFLAVLGLVYLYPLLNYKLKRLPKLGGLKEIALMTVSAQMMVLPLLIYYFKTISLVSLPTNILILPFVPYAMLAGFIAGVGGMIAPFLGQTFGFIVWAIGIYQIRAVEFFASLNFASIPVSINLPVLAVVYSAIFFLLHKTENKYRISTTDL</sequence>
<evidence type="ECO:0000313" key="10">
    <source>
        <dbReference type="Proteomes" id="UP000034032"/>
    </source>
</evidence>
<dbReference type="InterPro" id="IPR004477">
    <property type="entry name" value="ComEC_N"/>
</dbReference>
<keyword evidence="4 6" id="KW-1133">Transmembrane helix</keyword>
<feature type="transmembrane region" description="Helical" evidence="6">
    <location>
        <begin position="354"/>
        <end position="371"/>
    </location>
</feature>
<feature type="domain" description="DUF4131" evidence="8">
    <location>
        <begin position="36"/>
        <end position="202"/>
    </location>
</feature>
<dbReference type="Pfam" id="PF03772">
    <property type="entry name" value="Competence"/>
    <property type="match status" value="1"/>
</dbReference>
<dbReference type="EMBL" id="LCJR01000008">
    <property type="protein sequence ID" value="KKT82350.1"/>
    <property type="molecule type" value="Genomic_DNA"/>
</dbReference>
<dbReference type="InterPro" id="IPR025405">
    <property type="entry name" value="DUF4131"/>
</dbReference>
<dbReference type="NCBIfam" id="TIGR00360">
    <property type="entry name" value="ComEC_N-term"/>
    <property type="match status" value="1"/>
</dbReference>
<gene>
    <name evidence="9" type="ORF">UW79_C0008G0014</name>
</gene>
<evidence type="ECO:0000313" key="9">
    <source>
        <dbReference type="EMBL" id="KKT82350.1"/>
    </source>
</evidence>
<evidence type="ECO:0000256" key="1">
    <source>
        <dbReference type="ARBA" id="ARBA00004651"/>
    </source>
</evidence>
<evidence type="ECO:0000256" key="4">
    <source>
        <dbReference type="ARBA" id="ARBA00022989"/>
    </source>
</evidence>
<feature type="transmembrane region" description="Helical" evidence="6">
    <location>
        <begin position="377"/>
        <end position="396"/>
    </location>
</feature>
<feature type="transmembrane region" description="Helical" evidence="6">
    <location>
        <begin position="306"/>
        <end position="322"/>
    </location>
</feature>
<feature type="transmembrane region" description="Helical" evidence="6">
    <location>
        <begin position="279"/>
        <end position="301"/>
    </location>
</feature>
<feature type="transmembrane region" description="Helical" evidence="6">
    <location>
        <begin position="464"/>
        <end position="481"/>
    </location>
</feature>
<evidence type="ECO:0000256" key="6">
    <source>
        <dbReference type="SAM" id="Phobius"/>
    </source>
</evidence>
<dbReference type="GO" id="GO:0005886">
    <property type="term" value="C:plasma membrane"/>
    <property type="evidence" value="ECO:0007669"/>
    <property type="project" value="UniProtKB-SubCell"/>
</dbReference>
<keyword evidence="2" id="KW-1003">Cell membrane</keyword>
<dbReference type="Proteomes" id="UP000034032">
    <property type="component" value="Unassembled WGS sequence"/>
</dbReference>
<evidence type="ECO:0000259" key="7">
    <source>
        <dbReference type="Pfam" id="PF03772"/>
    </source>
</evidence>
<evidence type="ECO:0000259" key="8">
    <source>
        <dbReference type="Pfam" id="PF13567"/>
    </source>
</evidence>
<accession>A0A0G1KFQ4</accession>